<dbReference type="GO" id="GO:0016829">
    <property type="term" value="F:lyase activity"/>
    <property type="evidence" value="ECO:0007669"/>
    <property type="project" value="UniProtKB-KW"/>
</dbReference>
<evidence type="ECO:0000256" key="2">
    <source>
        <dbReference type="ARBA" id="ARBA00023239"/>
    </source>
</evidence>
<evidence type="ECO:0000313" key="4">
    <source>
        <dbReference type="EMBL" id="KAA9041387.1"/>
    </source>
</evidence>
<keyword evidence="1" id="KW-0732">Signal</keyword>
<dbReference type="AlphaFoldDB" id="A0A5J5IN11"/>
<dbReference type="InterPro" id="IPR008929">
    <property type="entry name" value="Chondroitin_lyas"/>
</dbReference>
<dbReference type="GO" id="GO:0042597">
    <property type="term" value="C:periplasmic space"/>
    <property type="evidence" value="ECO:0007669"/>
    <property type="project" value="InterPro"/>
</dbReference>
<gene>
    <name evidence="4" type="ORF">FW778_05000</name>
</gene>
<feature type="domain" description="Alginate lyase" evidence="3">
    <location>
        <begin position="67"/>
        <end position="345"/>
    </location>
</feature>
<organism evidence="4 5">
    <name type="scientific">Ginsengibacter hankyongi</name>
    <dbReference type="NCBI Taxonomy" id="2607284"/>
    <lineage>
        <taxon>Bacteria</taxon>
        <taxon>Pseudomonadati</taxon>
        <taxon>Bacteroidota</taxon>
        <taxon>Chitinophagia</taxon>
        <taxon>Chitinophagales</taxon>
        <taxon>Chitinophagaceae</taxon>
        <taxon>Ginsengibacter</taxon>
    </lineage>
</organism>
<accession>A0A5J5IN11</accession>
<sequence length="396" mass="45136">MAIRFLMNLFFILTLIDVSAQPNVFILNGSHLQTIKNKLQQRDQETVILVDKLKKPADELLDMKLISVTDKSFVPASGNKHDYMSLAPYFWYDSTKPNGLPYMRKDGERNPEIYKITDHKYLSDLDNATQILSLAYYLTGEEKYAGKAASLLKHWFFDKDFKMNPNLDYAQAIPGKNNGRGIGIIETRSLTGIADAAGLLANSKAWTNSDTKSLQDWYAQFLNWMLTSKNGNDEHTAQNNHGTWFLVQAIDYALFTGNKSEALKLSEEGRDEIDRQITSEGKMPLELERTNALGYSTFNLDALFTLASLAEKSGVDLWHYKNVNGTGLQTILDWIIPYALDEKKWDYKQIVKYNNVELYPLLITAADKFKQPSYRTETNSITPPDNNVLIHLLFED</sequence>
<dbReference type="Proteomes" id="UP000326903">
    <property type="component" value="Unassembled WGS sequence"/>
</dbReference>
<reference evidence="4 5" key="1">
    <citation type="submission" date="2019-09" db="EMBL/GenBank/DDBJ databases">
        <title>Draft genome sequence of Ginsengibacter sp. BR5-29.</title>
        <authorList>
            <person name="Im W.-T."/>
        </authorList>
    </citation>
    <scope>NUCLEOTIDE SEQUENCE [LARGE SCALE GENOMIC DNA]</scope>
    <source>
        <strain evidence="4 5">BR5-29</strain>
    </source>
</reference>
<dbReference type="SUPFAM" id="SSF48230">
    <property type="entry name" value="Chondroitin AC/alginate lyase"/>
    <property type="match status" value="1"/>
</dbReference>
<keyword evidence="5" id="KW-1185">Reference proteome</keyword>
<dbReference type="InterPro" id="IPR008397">
    <property type="entry name" value="Alginate_lyase_dom"/>
</dbReference>
<proteinExistence type="predicted"/>
<evidence type="ECO:0000256" key="1">
    <source>
        <dbReference type="ARBA" id="ARBA00022729"/>
    </source>
</evidence>
<dbReference type="Gene3D" id="1.50.10.100">
    <property type="entry name" value="Chondroitin AC/alginate lyase"/>
    <property type="match status" value="1"/>
</dbReference>
<dbReference type="Pfam" id="PF05426">
    <property type="entry name" value="Alginate_lyase"/>
    <property type="match status" value="1"/>
</dbReference>
<comment type="caution">
    <text evidence="4">The sequence shown here is derived from an EMBL/GenBank/DDBJ whole genome shotgun (WGS) entry which is preliminary data.</text>
</comment>
<protein>
    <submittedName>
        <fullName evidence="4">Alginate lyase family protein</fullName>
    </submittedName>
</protein>
<dbReference type="EMBL" id="VYQF01000001">
    <property type="protein sequence ID" value="KAA9041387.1"/>
    <property type="molecule type" value="Genomic_DNA"/>
</dbReference>
<evidence type="ECO:0000259" key="3">
    <source>
        <dbReference type="Pfam" id="PF05426"/>
    </source>
</evidence>
<keyword evidence="2 4" id="KW-0456">Lyase</keyword>
<evidence type="ECO:0000313" key="5">
    <source>
        <dbReference type="Proteomes" id="UP000326903"/>
    </source>
</evidence>
<name>A0A5J5IN11_9BACT</name>
<dbReference type="RefSeq" id="WP_150413507.1">
    <property type="nucleotide sequence ID" value="NZ_VYQF01000001.1"/>
</dbReference>